<dbReference type="Gene3D" id="1.10.10.10">
    <property type="entry name" value="Winged helix-like DNA-binding domain superfamily/Winged helix DNA-binding domain"/>
    <property type="match status" value="1"/>
</dbReference>
<dbReference type="OrthoDB" id="291047at2"/>
<dbReference type="PANTHER" id="PTHR43133:SF51">
    <property type="entry name" value="RNA POLYMERASE SIGMA FACTOR"/>
    <property type="match status" value="1"/>
</dbReference>
<dbReference type="KEGG" id="plon:Pla110_04310"/>
<dbReference type="Pfam" id="PF04542">
    <property type="entry name" value="Sigma70_r2"/>
    <property type="match status" value="1"/>
</dbReference>
<evidence type="ECO:0000256" key="5">
    <source>
        <dbReference type="SAM" id="MobiDB-lite"/>
    </source>
</evidence>
<evidence type="ECO:0000256" key="4">
    <source>
        <dbReference type="ARBA" id="ARBA00023163"/>
    </source>
</evidence>
<dbReference type="SUPFAM" id="SSF88659">
    <property type="entry name" value="Sigma3 and sigma4 domains of RNA polymerase sigma factors"/>
    <property type="match status" value="1"/>
</dbReference>
<dbReference type="InterPro" id="IPR013324">
    <property type="entry name" value="RNA_pol_sigma_r3/r4-like"/>
</dbReference>
<dbReference type="RefSeq" id="WP_144992707.1">
    <property type="nucleotide sequence ID" value="NZ_CP036281.1"/>
</dbReference>
<evidence type="ECO:0000256" key="3">
    <source>
        <dbReference type="ARBA" id="ARBA00023082"/>
    </source>
</evidence>
<dbReference type="Proteomes" id="UP000317178">
    <property type="component" value="Chromosome"/>
</dbReference>
<dbReference type="GO" id="GO:0016987">
    <property type="term" value="F:sigma factor activity"/>
    <property type="evidence" value="ECO:0007669"/>
    <property type="project" value="UniProtKB-KW"/>
</dbReference>
<dbReference type="InterPro" id="IPR007627">
    <property type="entry name" value="RNA_pol_sigma70_r2"/>
</dbReference>
<dbReference type="InterPro" id="IPR013249">
    <property type="entry name" value="RNA_pol_sigma70_r4_t2"/>
</dbReference>
<evidence type="ECO:0000313" key="10">
    <source>
        <dbReference type="Proteomes" id="UP000317178"/>
    </source>
</evidence>
<evidence type="ECO:0000313" key="9">
    <source>
        <dbReference type="EMBL" id="QDU78727.1"/>
    </source>
</evidence>
<dbReference type="Pfam" id="PF08281">
    <property type="entry name" value="Sigma70_r4_2"/>
    <property type="match status" value="1"/>
</dbReference>
<comment type="similarity">
    <text evidence="1">Belongs to the sigma-70 factor family. ECF subfamily.</text>
</comment>
<dbReference type="EMBL" id="CP036281">
    <property type="protein sequence ID" value="QDU78727.1"/>
    <property type="molecule type" value="Genomic_DNA"/>
</dbReference>
<keyword evidence="6" id="KW-0812">Transmembrane</keyword>
<dbReference type="GO" id="GO:0003677">
    <property type="term" value="F:DNA binding"/>
    <property type="evidence" value="ECO:0007669"/>
    <property type="project" value="InterPro"/>
</dbReference>
<dbReference type="SUPFAM" id="SSF88946">
    <property type="entry name" value="Sigma2 domain of RNA polymerase sigma factors"/>
    <property type="match status" value="1"/>
</dbReference>
<dbReference type="AlphaFoldDB" id="A0A518CHM5"/>
<name>A0A518CHM5_9PLAN</name>
<dbReference type="PANTHER" id="PTHR43133">
    <property type="entry name" value="RNA POLYMERASE ECF-TYPE SIGMA FACTO"/>
    <property type="match status" value="1"/>
</dbReference>
<organism evidence="9 10">
    <name type="scientific">Polystyrenella longa</name>
    <dbReference type="NCBI Taxonomy" id="2528007"/>
    <lineage>
        <taxon>Bacteria</taxon>
        <taxon>Pseudomonadati</taxon>
        <taxon>Planctomycetota</taxon>
        <taxon>Planctomycetia</taxon>
        <taxon>Planctomycetales</taxon>
        <taxon>Planctomycetaceae</taxon>
        <taxon>Polystyrenella</taxon>
    </lineage>
</organism>
<dbReference type="InterPro" id="IPR036388">
    <property type="entry name" value="WH-like_DNA-bd_sf"/>
</dbReference>
<dbReference type="InterPro" id="IPR013325">
    <property type="entry name" value="RNA_pol_sigma_r2"/>
</dbReference>
<evidence type="ECO:0000256" key="2">
    <source>
        <dbReference type="ARBA" id="ARBA00023015"/>
    </source>
</evidence>
<sequence length="478" mass="52767">MHHSQTSARQTDSSSVSHSDAELLARFLASQDQAAFTSLVERHASLVMGICNRILRDKQDAEDCFQQVFLKLAIKGDSIRETDSLIGWLFTVAHREAIERYQQRARHPSVSLKGEPMEQTSAAEKQDEFESALALQEEVSRLPESYRGPIVLCYLQGKSREETARELDASEASVKARLSRGRKLLQKRLVKRGIVYGAALAAWQSSSTFSAGTISTTLIAQTVTLSTAKATAVSSGLAGSSSLSSYSSGALKLMAMSKTAKIGVAVFALLLLGTGGSLLLMRGATSPDRMVKSPETSQQKEENSPVPISTEVSYPKEFETYEPVHACAAKFLYCLYTENIEQAADFVDFETRKLENRPRPGMTWQDRLAEELQEMSSGLRKNGRDKPLKIKRIFIDEHAGVALTEEALLPVTEENVVTGAIVLNCSLNAENEWKVIGIDLASQNHPSRMLNNFMLGHPDAREYDGELMKFVEEPKAER</sequence>
<gene>
    <name evidence="9" type="primary">sigM</name>
    <name evidence="9" type="ORF">Pla110_04310</name>
</gene>
<feature type="region of interest" description="Disordered" evidence="5">
    <location>
        <begin position="287"/>
        <end position="308"/>
    </location>
</feature>
<dbReference type="CDD" id="cd06171">
    <property type="entry name" value="Sigma70_r4"/>
    <property type="match status" value="1"/>
</dbReference>
<keyword evidence="10" id="KW-1185">Reference proteome</keyword>
<evidence type="ECO:0000259" key="8">
    <source>
        <dbReference type="Pfam" id="PF08281"/>
    </source>
</evidence>
<evidence type="ECO:0000259" key="7">
    <source>
        <dbReference type="Pfam" id="PF04542"/>
    </source>
</evidence>
<keyword evidence="3" id="KW-0731">Sigma factor</keyword>
<evidence type="ECO:0000256" key="6">
    <source>
        <dbReference type="SAM" id="Phobius"/>
    </source>
</evidence>
<feature type="transmembrane region" description="Helical" evidence="6">
    <location>
        <begin position="262"/>
        <end position="281"/>
    </location>
</feature>
<dbReference type="NCBIfam" id="TIGR02937">
    <property type="entry name" value="sigma70-ECF"/>
    <property type="match status" value="1"/>
</dbReference>
<evidence type="ECO:0000256" key="1">
    <source>
        <dbReference type="ARBA" id="ARBA00010641"/>
    </source>
</evidence>
<dbReference type="Gene3D" id="1.10.1740.10">
    <property type="match status" value="1"/>
</dbReference>
<keyword evidence="6" id="KW-1133">Transmembrane helix</keyword>
<proteinExistence type="inferred from homology"/>
<reference evidence="9 10" key="1">
    <citation type="submission" date="2019-02" db="EMBL/GenBank/DDBJ databases">
        <title>Deep-cultivation of Planctomycetes and their phenomic and genomic characterization uncovers novel biology.</title>
        <authorList>
            <person name="Wiegand S."/>
            <person name="Jogler M."/>
            <person name="Boedeker C."/>
            <person name="Pinto D."/>
            <person name="Vollmers J."/>
            <person name="Rivas-Marin E."/>
            <person name="Kohn T."/>
            <person name="Peeters S.H."/>
            <person name="Heuer A."/>
            <person name="Rast P."/>
            <person name="Oberbeckmann S."/>
            <person name="Bunk B."/>
            <person name="Jeske O."/>
            <person name="Meyerdierks A."/>
            <person name="Storesund J.E."/>
            <person name="Kallscheuer N."/>
            <person name="Luecker S."/>
            <person name="Lage O.M."/>
            <person name="Pohl T."/>
            <person name="Merkel B.J."/>
            <person name="Hornburger P."/>
            <person name="Mueller R.-W."/>
            <person name="Bruemmer F."/>
            <person name="Labrenz M."/>
            <person name="Spormann A.M."/>
            <person name="Op den Camp H."/>
            <person name="Overmann J."/>
            <person name="Amann R."/>
            <person name="Jetten M.S.M."/>
            <person name="Mascher T."/>
            <person name="Medema M.H."/>
            <person name="Devos D.P."/>
            <person name="Kaster A.-K."/>
            <person name="Ovreas L."/>
            <person name="Rohde M."/>
            <person name="Galperin M.Y."/>
            <person name="Jogler C."/>
        </authorList>
    </citation>
    <scope>NUCLEOTIDE SEQUENCE [LARGE SCALE GENOMIC DNA]</scope>
    <source>
        <strain evidence="9 10">Pla110</strain>
    </source>
</reference>
<feature type="domain" description="RNA polymerase sigma-70 region 2" evidence="7">
    <location>
        <begin position="39"/>
        <end position="106"/>
    </location>
</feature>
<dbReference type="InterPro" id="IPR039425">
    <property type="entry name" value="RNA_pol_sigma-70-like"/>
</dbReference>
<accession>A0A518CHM5</accession>
<keyword evidence="2" id="KW-0805">Transcription regulation</keyword>
<protein>
    <submittedName>
        <fullName evidence="9">ECF RNA polymerase sigma factor SigM</fullName>
    </submittedName>
</protein>
<keyword evidence="4" id="KW-0804">Transcription</keyword>
<dbReference type="InterPro" id="IPR014284">
    <property type="entry name" value="RNA_pol_sigma-70_dom"/>
</dbReference>
<feature type="domain" description="RNA polymerase sigma factor 70 region 4 type 2" evidence="8">
    <location>
        <begin position="133"/>
        <end position="185"/>
    </location>
</feature>
<dbReference type="GO" id="GO:0006352">
    <property type="term" value="P:DNA-templated transcription initiation"/>
    <property type="evidence" value="ECO:0007669"/>
    <property type="project" value="InterPro"/>
</dbReference>
<keyword evidence="6" id="KW-0472">Membrane</keyword>